<evidence type="ECO:0000256" key="1">
    <source>
        <dbReference type="ARBA" id="ARBA00022801"/>
    </source>
</evidence>
<dbReference type="AlphaFoldDB" id="J7SBQ5"/>
<proteinExistence type="predicted"/>
<name>J7SBQ5_9APHY</name>
<dbReference type="Gene3D" id="3.40.50.1820">
    <property type="entry name" value="alpha/beta hydrolase"/>
    <property type="match status" value="1"/>
</dbReference>
<feature type="domain" description="AB hydrolase-1" evidence="2">
    <location>
        <begin position="33"/>
        <end position="278"/>
    </location>
</feature>
<dbReference type="STRING" id="599839.J7SBQ5"/>
<evidence type="ECO:0000313" key="4">
    <source>
        <dbReference type="Proteomes" id="UP000006352"/>
    </source>
</evidence>
<gene>
    <name evidence="3" type="ORF">FIBRA_00024</name>
</gene>
<dbReference type="HOGENOM" id="CLU_020336_18_1_1"/>
<keyword evidence="1" id="KW-0378">Hydrolase</keyword>
<dbReference type="EMBL" id="HE796866">
    <property type="protein sequence ID" value="CCL98031.1"/>
    <property type="molecule type" value="Genomic_DNA"/>
</dbReference>
<dbReference type="SUPFAM" id="SSF53474">
    <property type="entry name" value="alpha/beta-Hydrolases"/>
    <property type="match status" value="1"/>
</dbReference>
<dbReference type="RefSeq" id="XP_012177314.1">
    <property type="nucleotide sequence ID" value="XM_012321924.1"/>
</dbReference>
<evidence type="ECO:0000259" key="2">
    <source>
        <dbReference type="Pfam" id="PF12697"/>
    </source>
</evidence>
<keyword evidence="4" id="KW-1185">Reference proteome</keyword>
<organism evidence="3 4">
    <name type="scientific">Fibroporia radiculosa</name>
    <dbReference type="NCBI Taxonomy" id="599839"/>
    <lineage>
        <taxon>Eukaryota</taxon>
        <taxon>Fungi</taxon>
        <taxon>Dikarya</taxon>
        <taxon>Basidiomycota</taxon>
        <taxon>Agaricomycotina</taxon>
        <taxon>Agaricomycetes</taxon>
        <taxon>Polyporales</taxon>
        <taxon>Fibroporiaceae</taxon>
        <taxon>Fibroporia</taxon>
    </lineage>
</organism>
<evidence type="ECO:0000313" key="3">
    <source>
        <dbReference type="EMBL" id="CCL98031.1"/>
    </source>
</evidence>
<dbReference type="Pfam" id="PF12697">
    <property type="entry name" value="Abhydrolase_6"/>
    <property type="match status" value="1"/>
</dbReference>
<dbReference type="OrthoDB" id="408373at2759"/>
<accession>J7SBQ5</accession>
<dbReference type="PANTHER" id="PTHR43798:SF31">
    <property type="entry name" value="AB HYDROLASE SUPERFAMILY PROTEIN YCLE"/>
    <property type="match status" value="1"/>
</dbReference>
<reference evidence="3 4" key="1">
    <citation type="journal article" date="2012" name="Appl. Environ. Microbiol.">
        <title>Short-read sequencing for genomic analysis of the brown rot fungus Fibroporia radiculosa.</title>
        <authorList>
            <person name="Tang J.D."/>
            <person name="Perkins A.D."/>
            <person name="Sonstegard T.S."/>
            <person name="Schroeder S.G."/>
            <person name="Burgess S.C."/>
            <person name="Diehl S.V."/>
        </authorList>
    </citation>
    <scope>NUCLEOTIDE SEQUENCE [LARGE SCALE GENOMIC DNA]</scope>
    <source>
        <strain evidence="3 4">TFFH 294</strain>
    </source>
</reference>
<dbReference type="InterPro" id="IPR029058">
    <property type="entry name" value="AB_hydrolase_fold"/>
</dbReference>
<sequence length="289" mass="31222">MSPPHSPVVKALQSSDGNSIYAEAIGDPKNPPIVLIHGFGLSAAALDKLFFDDRLVERFYLVRFDMRGHGRSGMPDKADGYFSELYANDFATVASAFGLKKPIYVGWSYGATIAADICAHLPEDTLAGIVYMAGLPWLSLDMLGAVATPMVLGLIPGLTSATEVAQNRESKLAFIDSLFAHPNEVDYYTKLAWLGLTATQSPTAAHCVLSRNQDPTRLFEAGNRGLPLLVLHGANDTQIVGELVAKQMKPHFKSMDVRIIEGGSHALHFDFPDDVVEALSSFAQKVCGN</sequence>
<dbReference type="InParanoid" id="J7SBQ5"/>
<dbReference type="GO" id="GO:0016020">
    <property type="term" value="C:membrane"/>
    <property type="evidence" value="ECO:0007669"/>
    <property type="project" value="TreeGrafter"/>
</dbReference>
<protein>
    <recommendedName>
        <fullName evidence="2">AB hydrolase-1 domain-containing protein</fullName>
    </recommendedName>
</protein>
<dbReference type="GeneID" id="24092942"/>
<dbReference type="Proteomes" id="UP000006352">
    <property type="component" value="Unassembled WGS sequence"/>
</dbReference>
<dbReference type="InterPro" id="IPR050266">
    <property type="entry name" value="AB_hydrolase_sf"/>
</dbReference>
<dbReference type="PANTHER" id="PTHR43798">
    <property type="entry name" value="MONOACYLGLYCEROL LIPASE"/>
    <property type="match status" value="1"/>
</dbReference>
<dbReference type="InterPro" id="IPR000073">
    <property type="entry name" value="AB_hydrolase_1"/>
</dbReference>
<dbReference type="GO" id="GO:0016787">
    <property type="term" value="F:hydrolase activity"/>
    <property type="evidence" value="ECO:0007669"/>
    <property type="project" value="UniProtKB-KW"/>
</dbReference>